<gene>
    <name evidence="4" type="ORF">FKM52_09015</name>
</gene>
<feature type="region of interest" description="Disordered" evidence="2">
    <location>
        <begin position="204"/>
        <end position="223"/>
    </location>
</feature>
<evidence type="ECO:0000313" key="4">
    <source>
        <dbReference type="EMBL" id="TPW42898.1"/>
    </source>
</evidence>
<sequence>MSEHPDHLRTRHDAGWVETVHEAPLNGVPLKRISWSAIFAGVITSVVIHLLLTLLGTAVGTASIDPLHEQNPLDGIGTGAAIWTGISMLIAIAVGAWVSGRLAQREGALHGLLMFGINTLFSVWLAVTLVNYTVSGAMNVMGAGLSAIGNTVSAVAPHAARMAQDKLQESGINLDDLQNELETTLRQTGKPELQPENLQNDAQNAVNSAQNQAQSTANNPQNADTDIANWVKGLIARNQDTLQAADRDALKNIIKARTGKTDAEAEQIVQQTEKSYQQARQKYNELKQQAEQKAREAADKAAAATSKASWFAFFMMIVEAVLAGVMGMVGRRTQPRQVLSHQRPVKRD</sequence>
<keyword evidence="3" id="KW-1133">Transmembrane helix</keyword>
<feature type="transmembrane region" description="Helical" evidence="3">
    <location>
        <begin position="37"/>
        <end position="60"/>
    </location>
</feature>
<keyword evidence="5" id="KW-1185">Reference proteome</keyword>
<accession>A0A506VBG9</accession>
<dbReference type="AlphaFoldDB" id="A0A506VBG9"/>
<comment type="caution">
    <text evidence="4">The sequence shown here is derived from an EMBL/GenBank/DDBJ whole genome shotgun (WGS) entry which is preliminary data.</text>
</comment>
<organism evidence="4 5">
    <name type="scientific">Mixta tenebrionis</name>
    <dbReference type="NCBI Taxonomy" id="2562439"/>
    <lineage>
        <taxon>Bacteria</taxon>
        <taxon>Pseudomonadati</taxon>
        <taxon>Pseudomonadota</taxon>
        <taxon>Gammaproteobacteria</taxon>
        <taxon>Enterobacterales</taxon>
        <taxon>Erwiniaceae</taxon>
        <taxon>Mixta</taxon>
    </lineage>
</organism>
<dbReference type="RefSeq" id="WP_141175867.1">
    <property type="nucleotide sequence ID" value="NZ_JBHUFX010000011.1"/>
</dbReference>
<feature type="coiled-coil region" evidence="1">
    <location>
        <begin position="262"/>
        <end position="307"/>
    </location>
</feature>
<dbReference type="EMBL" id="VHQI01000004">
    <property type="protein sequence ID" value="TPW42898.1"/>
    <property type="molecule type" value="Genomic_DNA"/>
</dbReference>
<protein>
    <recommendedName>
        <fullName evidence="6">TIGR04086 family membrane protein</fullName>
    </recommendedName>
</protein>
<feature type="transmembrane region" description="Helical" evidence="3">
    <location>
        <begin position="112"/>
        <end position="132"/>
    </location>
</feature>
<evidence type="ECO:0000256" key="1">
    <source>
        <dbReference type="SAM" id="Coils"/>
    </source>
</evidence>
<keyword evidence="3" id="KW-0472">Membrane</keyword>
<evidence type="ECO:0000256" key="3">
    <source>
        <dbReference type="SAM" id="Phobius"/>
    </source>
</evidence>
<evidence type="ECO:0000256" key="2">
    <source>
        <dbReference type="SAM" id="MobiDB-lite"/>
    </source>
</evidence>
<feature type="transmembrane region" description="Helical" evidence="3">
    <location>
        <begin position="80"/>
        <end position="100"/>
    </location>
</feature>
<name>A0A506VBG9_9GAMM</name>
<keyword evidence="3" id="KW-0812">Transmembrane</keyword>
<proteinExistence type="predicted"/>
<evidence type="ECO:0000313" key="5">
    <source>
        <dbReference type="Proteomes" id="UP000319523"/>
    </source>
</evidence>
<reference evidence="4 5" key="1">
    <citation type="submission" date="2019-06" db="EMBL/GenBank/DDBJ databases">
        <authorList>
            <person name="Yang Y."/>
        </authorList>
    </citation>
    <scope>NUCLEOTIDE SEQUENCE [LARGE SCALE GENOMIC DNA]</scope>
    <source>
        <strain evidence="4 5">BIT-26</strain>
    </source>
</reference>
<evidence type="ECO:0008006" key="6">
    <source>
        <dbReference type="Google" id="ProtNLM"/>
    </source>
</evidence>
<keyword evidence="1" id="KW-0175">Coiled coil</keyword>
<dbReference type="Proteomes" id="UP000319523">
    <property type="component" value="Unassembled WGS sequence"/>
</dbReference>
<dbReference type="OrthoDB" id="2154696at2"/>
<feature type="transmembrane region" description="Helical" evidence="3">
    <location>
        <begin position="310"/>
        <end position="329"/>
    </location>
</feature>